<keyword evidence="3" id="KW-1185">Reference proteome</keyword>
<accession>A0AAV3XW91</accession>
<dbReference type="Proteomes" id="UP000735302">
    <property type="component" value="Unassembled WGS sequence"/>
</dbReference>
<feature type="compositionally biased region" description="Basic and acidic residues" evidence="1">
    <location>
        <begin position="1"/>
        <end position="37"/>
    </location>
</feature>
<comment type="caution">
    <text evidence="2">The sequence shown here is derived from an EMBL/GenBank/DDBJ whole genome shotgun (WGS) entry which is preliminary data.</text>
</comment>
<evidence type="ECO:0000313" key="3">
    <source>
        <dbReference type="Proteomes" id="UP000735302"/>
    </source>
</evidence>
<feature type="region of interest" description="Disordered" evidence="1">
    <location>
        <begin position="80"/>
        <end position="113"/>
    </location>
</feature>
<reference evidence="2 3" key="1">
    <citation type="journal article" date="2021" name="Elife">
        <title>Chloroplast acquisition without the gene transfer in kleptoplastic sea slugs, Plakobranchus ocellatus.</title>
        <authorList>
            <person name="Maeda T."/>
            <person name="Takahashi S."/>
            <person name="Yoshida T."/>
            <person name="Shimamura S."/>
            <person name="Takaki Y."/>
            <person name="Nagai Y."/>
            <person name="Toyoda A."/>
            <person name="Suzuki Y."/>
            <person name="Arimoto A."/>
            <person name="Ishii H."/>
            <person name="Satoh N."/>
            <person name="Nishiyama T."/>
            <person name="Hasebe M."/>
            <person name="Maruyama T."/>
            <person name="Minagawa J."/>
            <person name="Obokata J."/>
            <person name="Shigenobu S."/>
        </authorList>
    </citation>
    <scope>NUCLEOTIDE SEQUENCE [LARGE SCALE GENOMIC DNA]</scope>
</reference>
<organism evidence="2 3">
    <name type="scientific">Plakobranchus ocellatus</name>
    <dbReference type="NCBI Taxonomy" id="259542"/>
    <lineage>
        <taxon>Eukaryota</taxon>
        <taxon>Metazoa</taxon>
        <taxon>Spiralia</taxon>
        <taxon>Lophotrochozoa</taxon>
        <taxon>Mollusca</taxon>
        <taxon>Gastropoda</taxon>
        <taxon>Heterobranchia</taxon>
        <taxon>Euthyneura</taxon>
        <taxon>Panpulmonata</taxon>
        <taxon>Sacoglossa</taxon>
        <taxon>Placobranchoidea</taxon>
        <taxon>Plakobranchidae</taxon>
        <taxon>Plakobranchus</taxon>
    </lineage>
</organism>
<feature type="region of interest" description="Disordered" evidence="1">
    <location>
        <begin position="1"/>
        <end position="45"/>
    </location>
</feature>
<sequence length="113" mass="12521">MREAGEQESHTKGHKLSVEKKERFTDKSSVSPEKEQKAGGLSRNLISELYTHNERTEETGGEPQTYLVKLRIAQSIAIESPGMSHTASHVTADCSHQKRARHIAGARDALRKG</sequence>
<proteinExistence type="predicted"/>
<dbReference type="AlphaFoldDB" id="A0AAV3XW91"/>
<evidence type="ECO:0000256" key="1">
    <source>
        <dbReference type="SAM" id="MobiDB-lite"/>
    </source>
</evidence>
<protein>
    <submittedName>
        <fullName evidence="2">Uncharacterized protein</fullName>
    </submittedName>
</protein>
<dbReference type="EMBL" id="BLXT01000055">
    <property type="protein sequence ID" value="GFN74193.1"/>
    <property type="molecule type" value="Genomic_DNA"/>
</dbReference>
<gene>
    <name evidence="2" type="ORF">PoB_000069900</name>
</gene>
<name>A0AAV3XW91_9GAST</name>
<evidence type="ECO:0000313" key="2">
    <source>
        <dbReference type="EMBL" id="GFN74193.1"/>
    </source>
</evidence>